<protein>
    <submittedName>
        <fullName evidence="1">S-adenosylmethionine decarboxylase proenzyme (EC)</fullName>
        <ecNumber evidence="1">4.1.1.50</ecNumber>
    </submittedName>
</protein>
<organism evidence="1">
    <name type="scientific">Ganoderma boninense</name>
    <dbReference type="NCBI Taxonomy" id="34458"/>
    <lineage>
        <taxon>Eukaryota</taxon>
        <taxon>Fungi</taxon>
        <taxon>Dikarya</taxon>
        <taxon>Basidiomycota</taxon>
        <taxon>Agaricomycotina</taxon>
        <taxon>Agaricomycetes</taxon>
        <taxon>Polyporales</taxon>
        <taxon>Polyporaceae</taxon>
        <taxon>Ganoderma</taxon>
    </lineage>
</organism>
<dbReference type="EC" id="4.1.1.50" evidence="1"/>
<gene>
    <name evidence="1" type="primary">Q4WEN8</name>
</gene>
<reference evidence="1" key="1">
    <citation type="submission" date="2019-10" db="EMBL/GenBank/DDBJ databases">
        <authorList>
            <person name="Nor Muhammad N."/>
        </authorList>
    </citation>
    <scope>NUCLEOTIDE SEQUENCE</scope>
</reference>
<accession>A0A5K1JZ06</accession>
<proteinExistence type="predicted"/>
<name>A0A5K1JZ06_9APHY</name>
<keyword evidence="1" id="KW-0456">Lyase</keyword>
<sequence length="327" mass="35286">MDFSSTIFLCKDAGAEYLPGLPVRSVFIEVDRAAALQPLAIILPTDEPESINAAMIAGWLAALNGPSVDALGMLSSQREILLTVVCGYRAFLELPPGVKERDFYTLAHKLIDTAFELMVLQPADHKLRAIADWLEALLPVMCFLPVLDNGFEPRDLSKLSKDEVVSIVSTFASMLDPRVREVIQDIDIDCILSKGAPTLSHPLATATALAPPSVKAKARKARKKSRKARKAAMDQAADGVPESIPPLTLRASRAVTIEEVPDADAGAWVAPVLDIKGKGRAAVLERISSDSEDELPVLVDVEGNSDEDEAGDPSIEVVRVLTEFARQ</sequence>
<evidence type="ECO:0000313" key="1">
    <source>
        <dbReference type="EMBL" id="VWO98343.1"/>
    </source>
</evidence>
<dbReference type="AlphaFoldDB" id="A0A5K1JZ06"/>
<dbReference type="EMBL" id="LR726887">
    <property type="protein sequence ID" value="VWO98343.1"/>
    <property type="molecule type" value="Genomic_DNA"/>
</dbReference>
<dbReference type="GO" id="GO:0004014">
    <property type="term" value="F:adenosylmethionine decarboxylase activity"/>
    <property type="evidence" value="ECO:0007669"/>
    <property type="project" value="UniProtKB-EC"/>
</dbReference>